<dbReference type="EMBL" id="MT631361">
    <property type="protein sequence ID" value="QNO48762.1"/>
    <property type="molecule type" value="Genomic_DNA"/>
</dbReference>
<evidence type="ECO:0000313" key="1">
    <source>
        <dbReference type="EMBL" id="QNO48762.1"/>
    </source>
</evidence>
<accession>A0A7G9YL78</accession>
<reference evidence="1" key="1">
    <citation type="submission" date="2020-06" db="EMBL/GenBank/DDBJ databases">
        <title>Unique genomic features of the anaerobic methanotrophic archaea.</title>
        <authorList>
            <person name="Chadwick G.L."/>
            <person name="Skennerton C.T."/>
            <person name="Laso-Perez R."/>
            <person name="Leu A.O."/>
            <person name="Speth D.R."/>
            <person name="Yu H."/>
            <person name="Morgan-Lang C."/>
            <person name="Hatzenpichler R."/>
            <person name="Goudeau D."/>
            <person name="Malmstrom R."/>
            <person name="Brazelton W.J."/>
            <person name="Woyke T."/>
            <person name="Hallam S.J."/>
            <person name="Tyson G.W."/>
            <person name="Wegener G."/>
            <person name="Boetius A."/>
            <person name="Orphan V."/>
        </authorList>
    </citation>
    <scope>NUCLEOTIDE SEQUENCE</scope>
</reference>
<protein>
    <submittedName>
        <fullName evidence="1">Uncharacterized protein</fullName>
    </submittedName>
</protein>
<name>A0A7G9YL78_9EURY</name>
<dbReference type="AlphaFoldDB" id="A0A7G9YL78"/>
<gene>
    <name evidence="1" type="ORF">BEOMFINI_00001</name>
</gene>
<proteinExistence type="predicted"/>
<organism evidence="1">
    <name type="scientific">Candidatus Methanogaster sp. ANME-2c ERB4</name>
    <dbReference type="NCBI Taxonomy" id="2759911"/>
    <lineage>
        <taxon>Archaea</taxon>
        <taxon>Methanobacteriati</taxon>
        <taxon>Methanobacteriota</taxon>
        <taxon>Stenosarchaea group</taxon>
        <taxon>Methanomicrobia</taxon>
        <taxon>Methanosarcinales</taxon>
        <taxon>ANME-2 cluster</taxon>
        <taxon>Candidatus Methanogasteraceae</taxon>
        <taxon>Candidatus Methanogaster</taxon>
    </lineage>
</organism>
<sequence>MVTSMKILGFVAVLVVAMVASGFAAMTSADITSESDAKYSSATVYVPDNSTKIQQAVNAVIGGDTIIVRDVNKSLPVLTKNDSNKTVVQDGRRCGTSRETIT</sequence>
<dbReference type="SUPFAM" id="SSF51126">
    <property type="entry name" value="Pectin lyase-like"/>
    <property type="match status" value="1"/>
</dbReference>
<dbReference type="InterPro" id="IPR011050">
    <property type="entry name" value="Pectin_lyase_fold/virulence"/>
</dbReference>